<dbReference type="Proteomes" id="UP000199506">
    <property type="component" value="Unassembled WGS sequence"/>
</dbReference>
<sequence length="279" mass="30393">MHKNSIIIIILSITIIGMLIPAGFSANDYQIVITYGETTKNNAEYKNTVDSFFENQAHMDLKGVNSKIITANEVNKISSTITGKSYNSNQIFSSALVDLGDNDNLKVSVDKSKITTITGDMYLSALKSAGITNGHVYITSPVTATGESALAGIMNSYEVATDVEIPAPVKEAANKEIYTQAEIVKESNVSADDLSNLVDDVKETVKEENITDHQTIVNIINNTTINYNINLTYNDIENLAESIEQIQNVQGDINSYQTEVNDVLNTTTSNTGFLDGLFN</sequence>
<protein>
    <submittedName>
        <fullName evidence="2">Uncharacterized protein YpuA, DUF1002 family</fullName>
    </submittedName>
</protein>
<evidence type="ECO:0000256" key="1">
    <source>
        <dbReference type="SAM" id="Phobius"/>
    </source>
</evidence>
<evidence type="ECO:0000313" key="2">
    <source>
        <dbReference type="EMBL" id="SEK26146.1"/>
    </source>
</evidence>
<keyword evidence="1" id="KW-1133">Transmembrane helix</keyword>
<gene>
    <name evidence="2" type="ORF">SAMN05216439_0696</name>
</gene>
<reference evidence="2 3" key="1">
    <citation type="submission" date="2016-10" db="EMBL/GenBank/DDBJ databases">
        <authorList>
            <person name="de Groot N.N."/>
        </authorList>
    </citation>
    <scope>NUCLEOTIDE SEQUENCE [LARGE SCALE GENOMIC DNA]</scope>
    <source>
        <strain evidence="2 3">DSM 11978</strain>
    </source>
</reference>
<dbReference type="STRING" id="190974.SAMN05216439_0696"/>
<dbReference type="AlphaFoldDB" id="A0A1H7FJ80"/>
<dbReference type="RefSeq" id="WP_091698677.1">
    <property type="nucleotide sequence ID" value="NZ_FOAK01000001.1"/>
</dbReference>
<keyword evidence="1" id="KW-0812">Transmembrane</keyword>
<evidence type="ECO:0000313" key="3">
    <source>
        <dbReference type="Proteomes" id="UP000199506"/>
    </source>
</evidence>
<name>A0A1H7FJ80_9EURY</name>
<keyword evidence="1" id="KW-0472">Membrane</keyword>
<dbReference type="Pfam" id="PF06207">
    <property type="entry name" value="DUF1002"/>
    <property type="match status" value="1"/>
</dbReference>
<feature type="transmembrane region" description="Helical" evidence="1">
    <location>
        <begin position="6"/>
        <end position="24"/>
    </location>
</feature>
<dbReference type="InterPro" id="IPR009343">
    <property type="entry name" value="DUF1002"/>
</dbReference>
<accession>A0A1H7FJ80</accession>
<dbReference type="OrthoDB" id="80453at2157"/>
<dbReference type="EMBL" id="FOAK01000001">
    <property type="protein sequence ID" value="SEK26146.1"/>
    <property type="molecule type" value="Genomic_DNA"/>
</dbReference>
<proteinExistence type="predicted"/>
<organism evidence="2 3">
    <name type="scientific">Methanobrevibacter gottschalkii</name>
    <dbReference type="NCBI Taxonomy" id="190974"/>
    <lineage>
        <taxon>Archaea</taxon>
        <taxon>Methanobacteriati</taxon>
        <taxon>Methanobacteriota</taxon>
        <taxon>Methanomada group</taxon>
        <taxon>Methanobacteria</taxon>
        <taxon>Methanobacteriales</taxon>
        <taxon>Methanobacteriaceae</taxon>
        <taxon>Methanobrevibacter</taxon>
    </lineage>
</organism>